<protein>
    <submittedName>
        <fullName evidence="1">Uncharacterized protein</fullName>
    </submittedName>
</protein>
<comment type="caution">
    <text evidence="1">The sequence shown here is derived from an EMBL/GenBank/DDBJ whole genome shotgun (WGS) entry which is preliminary data.</text>
</comment>
<gene>
    <name evidence="1" type="ORF">S01H4_15803</name>
</gene>
<organism evidence="1">
    <name type="scientific">marine sediment metagenome</name>
    <dbReference type="NCBI Taxonomy" id="412755"/>
    <lineage>
        <taxon>unclassified sequences</taxon>
        <taxon>metagenomes</taxon>
        <taxon>ecological metagenomes</taxon>
    </lineage>
</organism>
<feature type="non-terminal residue" evidence="1">
    <location>
        <position position="1"/>
    </location>
</feature>
<name>X1AFZ0_9ZZZZ</name>
<accession>X1AFZ0</accession>
<evidence type="ECO:0000313" key="1">
    <source>
        <dbReference type="EMBL" id="GAG71658.1"/>
    </source>
</evidence>
<proteinExistence type="predicted"/>
<dbReference type="EMBL" id="BART01006928">
    <property type="protein sequence ID" value="GAG71658.1"/>
    <property type="molecule type" value="Genomic_DNA"/>
</dbReference>
<reference evidence="1" key="1">
    <citation type="journal article" date="2014" name="Front. Microbiol.">
        <title>High frequency of phylogenetically diverse reductive dehalogenase-homologous genes in deep subseafloor sedimentary metagenomes.</title>
        <authorList>
            <person name="Kawai M."/>
            <person name="Futagami T."/>
            <person name="Toyoda A."/>
            <person name="Takaki Y."/>
            <person name="Nishi S."/>
            <person name="Hori S."/>
            <person name="Arai W."/>
            <person name="Tsubouchi T."/>
            <person name="Morono Y."/>
            <person name="Uchiyama I."/>
            <person name="Ito T."/>
            <person name="Fujiyama A."/>
            <person name="Inagaki F."/>
            <person name="Takami H."/>
        </authorList>
    </citation>
    <scope>NUCLEOTIDE SEQUENCE</scope>
    <source>
        <strain evidence="1">Expedition CK06-06</strain>
    </source>
</reference>
<sequence>LQYKDGIFLKALLESITEFDATGKEFYTHRFDYYNDIQVNNEQIPFAPEKKWNLPDDDLKSPYLNLFLDNISALGGSGSVGGSGTIAATVGLFDGKMFLKSMTAGGNVSYLGSKNEGFLTLVDLNGDELPDKVYKKDDGVYYRPNLLSYPSEEMFGEKRLVEGIDNFSISKSSGFGWGVEASPPSSFIGYDNVNSKTKTNVYFDDFNADGLVDLVDNGVVYFNHLNENGDPVFTTTSGTYLSNARIGVTFIGCEKLSILSRPKDNINALSAIIDNSCLTGLLNIVENSGMALKDKSGLPSFPVRGVPSSILVYSI</sequence>
<dbReference type="AlphaFoldDB" id="X1AFZ0"/>